<evidence type="ECO:0000256" key="3">
    <source>
        <dbReference type="SAM" id="Phobius"/>
    </source>
</evidence>
<keyword evidence="2" id="KW-0044">Antibiotic</keyword>
<keyword evidence="3" id="KW-1133">Transmembrane helix</keyword>
<dbReference type="Proteomes" id="UP001445076">
    <property type="component" value="Unassembled WGS sequence"/>
</dbReference>
<feature type="transmembrane region" description="Helical" evidence="3">
    <location>
        <begin position="34"/>
        <end position="53"/>
    </location>
</feature>
<evidence type="ECO:0000256" key="1">
    <source>
        <dbReference type="ARBA" id="ARBA00022529"/>
    </source>
</evidence>
<dbReference type="GO" id="GO:0042742">
    <property type="term" value="P:defense response to bacterium"/>
    <property type="evidence" value="ECO:0007669"/>
    <property type="project" value="UniProtKB-KW"/>
</dbReference>
<gene>
    <name evidence="4" type="ORF">OTU49_010190</name>
</gene>
<comment type="caution">
    <text evidence="4">The sequence shown here is derived from an EMBL/GenBank/DDBJ whole genome shotgun (WGS) entry which is preliminary data.</text>
</comment>
<evidence type="ECO:0008006" key="6">
    <source>
        <dbReference type="Google" id="ProtNLM"/>
    </source>
</evidence>
<feature type="non-terminal residue" evidence="4">
    <location>
        <position position="1"/>
    </location>
</feature>
<proteinExistence type="predicted"/>
<name>A0AAW0W8L5_CHEQU</name>
<dbReference type="AlphaFoldDB" id="A0AAW0W8L5"/>
<sequence>DATTTSAAPSLVSRTVHSFTNSVKMSASVVSGRWSGGLVLSLLVVLLVAPSPAPAKSFDFLQIVSSLADNVITRLYREDEIELLGHYCTISRTPYFYKWELNFRATSRCPDWTTALGKAEGYVNPHNAETEATKDLVRKLVERGLVTQEEASPWL</sequence>
<evidence type="ECO:0000313" key="4">
    <source>
        <dbReference type="EMBL" id="KAK8726287.1"/>
    </source>
</evidence>
<keyword evidence="5" id="KW-1185">Reference proteome</keyword>
<dbReference type="EMBL" id="JARKIK010000079">
    <property type="protein sequence ID" value="KAK8726287.1"/>
    <property type="molecule type" value="Genomic_DNA"/>
</dbReference>
<dbReference type="Gene3D" id="3.30.160.320">
    <property type="match status" value="1"/>
</dbReference>
<evidence type="ECO:0000256" key="2">
    <source>
        <dbReference type="ARBA" id="ARBA00023022"/>
    </source>
</evidence>
<evidence type="ECO:0000313" key="5">
    <source>
        <dbReference type="Proteomes" id="UP001445076"/>
    </source>
</evidence>
<dbReference type="InterPro" id="IPR038539">
    <property type="entry name" value="Anti-LPS_factor/Scygonadin_sf"/>
</dbReference>
<protein>
    <recommendedName>
        <fullName evidence="6">Antilipopolysaccharide factor</fullName>
    </recommendedName>
</protein>
<organism evidence="4 5">
    <name type="scientific">Cherax quadricarinatus</name>
    <name type="common">Australian red claw crayfish</name>
    <dbReference type="NCBI Taxonomy" id="27406"/>
    <lineage>
        <taxon>Eukaryota</taxon>
        <taxon>Metazoa</taxon>
        <taxon>Ecdysozoa</taxon>
        <taxon>Arthropoda</taxon>
        <taxon>Crustacea</taxon>
        <taxon>Multicrustacea</taxon>
        <taxon>Malacostraca</taxon>
        <taxon>Eumalacostraca</taxon>
        <taxon>Eucarida</taxon>
        <taxon>Decapoda</taxon>
        <taxon>Pleocyemata</taxon>
        <taxon>Astacidea</taxon>
        <taxon>Parastacoidea</taxon>
        <taxon>Parastacidae</taxon>
        <taxon>Cherax</taxon>
    </lineage>
</organism>
<keyword evidence="3" id="KW-0812">Transmembrane</keyword>
<keyword evidence="1" id="KW-0929">Antimicrobial</keyword>
<reference evidence="4 5" key="1">
    <citation type="journal article" date="2024" name="BMC Genomics">
        <title>Genome assembly of redclaw crayfish (Cherax quadricarinatus) provides insights into its immune adaptation and hypoxia tolerance.</title>
        <authorList>
            <person name="Liu Z."/>
            <person name="Zheng J."/>
            <person name="Li H."/>
            <person name="Fang K."/>
            <person name="Wang S."/>
            <person name="He J."/>
            <person name="Zhou D."/>
            <person name="Weng S."/>
            <person name="Chi M."/>
            <person name="Gu Z."/>
            <person name="He J."/>
            <person name="Li F."/>
            <person name="Wang M."/>
        </authorList>
    </citation>
    <scope>NUCLEOTIDE SEQUENCE [LARGE SCALE GENOMIC DNA]</scope>
    <source>
        <strain evidence="4">ZL_2023a</strain>
    </source>
</reference>
<dbReference type="InterPro" id="IPR024509">
    <property type="entry name" value="Anti-LPS_factor/Scygonadin"/>
</dbReference>
<dbReference type="Pfam" id="PF11630">
    <property type="entry name" value="Anti-LPS-SCYG"/>
    <property type="match status" value="1"/>
</dbReference>
<accession>A0AAW0W8L5</accession>
<keyword evidence="3" id="KW-0472">Membrane</keyword>